<dbReference type="Proteomes" id="UP000182715">
    <property type="component" value="Unassembled WGS sequence"/>
</dbReference>
<evidence type="ECO:0000313" key="2">
    <source>
        <dbReference type="Proteomes" id="UP000182715"/>
    </source>
</evidence>
<sequence>VVVFLVWGRLKKADIRRKVFQTASLGKAYAAFSIVIPSPPTRGQAVAGIQNVELTKPVFPYQSSILTGLDSRLRGNDGNTGSCLLSGFPCSSL</sequence>
<reference evidence="1 2" key="1">
    <citation type="submission" date="2014-11" db="EMBL/GenBank/DDBJ databases">
        <authorList>
            <person name="Diene M.Seydina."/>
        </authorList>
    </citation>
    <scope>NUCLEOTIDE SEQUENCE [LARGE SCALE GENOMIC DNA]</scope>
    <source>
        <strain evidence="1 2">Neisseria meningitidis CHUV</strain>
    </source>
</reference>
<dbReference type="EMBL" id="CVTF01000047">
    <property type="protein sequence ID" value="CRY99099.1"/>
    <property type="molecule type" value="Genomic_DNA"/>
</dbReference>
<proteinExistence type="predicted"/>
<accession>A0A0H5QAT1</accession>
<evidence type="ECO:0000313" key="1">
    <source>
        <dbReference type="EMBL" id="CRY99099.1"/>
    </source>
</evidence>
<name>A0A0H5QAT1_NEIMI</name>
<organism evidence="1 2">
    <name type="scientific">Neisseria meningitidis serogroup B</name>
    <dbReference type="NCBI Taxonomy" id="491"/>
    <lineage>
        <taxon>Bacteria</taxon>
        <taxon>Pseudomonadati</taxon>
        <taxon>Pseudomonadota</taxon>
        <taxon>Betaproteobacteria</taxon>
        <taxon>Neisseriales</taxon>
        <taxon>Neisseriaceae</taxon>
        <taxon>Neisseria</taxon>
    </lineage>
</organism>
<dbReference type="AlphaFoldDB" id="A0A0H5QAT1"/>
<protein>
    <submittedName>
        <fullName evidence="1">Uncharacterized protein</fullName>
    </submittedName>
</protein>
<feature type="non-terminal residue" evidence="1">
    <location>
        <position position="1"/>
    </location>
</feature>